<dbReference type="Proteomes" id="UP000744769">
    <property type="component" value="Unassembled WGS sequence"/>
</dbReference>
<gene>
    <name evidence="1" type="ORF">G9U51_15485</name>
</gene>
<sequence length="127" mass="13179">MRGANIVVLATSSSTPVIESAWLADDVFVTTMGPKQAGRAEFDLDLIASADLVVTDSPEQLGAYDPPSLVVQAGAADRVLDLAQVAAGQVDLERAARTGRRVYLSVGMAGTEVQLLGHLAEGARESA</sequence>
<dbReference type="Pfam" id="PF02423">
    <property type="entry name" value="OCD_Mu_crystall"/>
    <property type="match status" value="1"/>
</dbReference>
<evidence type="ECO:0000313" key="2">
    <source>
        <dbReference type="Proteomes" id="UP000744769"/>
    </source>
</evidence>
<dbReference type="AlphaFoldDB" id="A0A967B2M7"/>
<dbReference type="SUPFAM" id="SSF51735">
    <property type="entry name" value="NAD(P)-binding Rossmann-fold domains"/>
    <property type="match status" value="1"/>
</dbReference>
<dbReference type="EMBL" id="JAAOIV010000013">
    <property type="protein sequence ID" value="NHN57173.1"/>
    <property type="molecule type" value="Genomic_DNA"/>
</dbReference>
<dbReference type="Gene3D" id="3.40.50.720">
    <property type="entry name" value="NAD(P)-binding Rossmann-like Domain"/>
    <property type="match status" value="1"/>
</dbReference>
<evidence type="ECO:0000313" key="1">
    <source>
        <dbReference type="EMBL" id="NHN57173.1"/>
    </source>
</evidence>
<organism evidence="1 2">
    <name type="scientific">Metallococcus carri</name>
    <dbReference type="NCBI Taxonomy" id="1656884"/>
    <lineage>
        <taxon>Bacteria</taxon>
        <taxon>Bacillati</taxon>
        <taxon>Actinomycetota</taxon>
        <taxon>Actinomycetes</taxon>
        <taxon>Micrococcales</taxon>
        <taxon>Dermacoccaceae</taxon>
        <taxon>Metallococcus</taxon>
    </lineage>
</organism>
<comment type="caution">
    <text evidence="1">The sequence shown here is derived from an EMBL/GenBank/DDBJ whole genome shotgun (WGS) entry which is preliminary data.</text>
</comment>
<name>A0A967B2M7_9MICO</name>
<proteinExistence type="predicted"/>
<dbReference type="InterPro" id="IPR036291">
    <property type="entry name" value="NAD(P)-bd_dom_sf"/>
</dbReference>
<accession>A0A967B2M7</accession>
<keyword evidence="2" id="KW-1185">Reference proteome</keyword>
<protein>
    <submittedName>
        <fullName evidence="1">Uncharacterized protein</fullName>
    </submittedName>
</protein>
<reference evidence="1" key="1">
    <citation type="submission" date="2020-03" db="EMBL/GenBank/DDBJ databases">
        <title>Draft sequencing of Calidifontibacter sp. DB0510.</title>
        <authorList>
            <person name="Kim D.-U."/>
        </authorList>
    </citation>
    <scope>NUCLEOTIDE SEQUENCE</scope>
    <source>
        <strain evidence="1">DB0510</strain>
    </source>
</reference>
<dbReference type="InterPro" id="IPR003462">
    <property type="entry name" value="ODC_Mu_crystall"/>
</dbReference>